<comment type="caution">
    <text evidence="1">The sequence shown here is derived from an EMBL/GenBank/DDBJ whole genome shotgun (WGS) entry which is preliminary data.</text>
</comment>
<evidence type="ECO:0000313" key="1">
    <source>
        <dbReference type="EMBL" id="PSL24609.1"/>
    </source>
</evidence>
<name>A0A2P8FSC3_9BACT</name>
<evidence type="ECO:0000313" key="2">
    <source>
        <dbReference type="Proteomes" id="UP000241964"/>
    </source>
</evidence>
<dbReference type="EMBL" id="PYAS01000013">
    <property type="protein sequence ID" value="PSL24609.1"/>
    <property type="molecule type" value="Genomic_DNA"/>
</dbReference>
<accession>A0A2P8FSC3</accession>
<reference evidence="1 2" key="1">
    <citation type="submission" date="2018-03" db="EMBL/GenBank/DDBJ databases">
        <title>Genomic Encyclopedia of Archaeal and Bacterial Type Strains, Phase II (KMG-II): from individual species to whole genera.</title>
        <authorList>
            <person name="Goeker M."/>
        </authorList>
    </citation>
    <scope>NUCLEOTIDE SEQUENCE [LARGE SCALE GENOMIC DNA]</scope>
    <source>
        <strain evidence="1 2">DSM 29057</strain>
    </source>
</reference>
<proteinExistence type="predicted"/>
<keyword evidence="2" id="KW-1185">Reference proteome</keyword>
<dbReference type="Proteomes" id="UP000241964">
    <property type="component" value="Unassembled WGS sequence"/>
</dbReference>
<dbReference type="AlphaFoldDB" id="A0A2P8FSC3"/>
<protein>
    <submittedName>
        <fullName evidence="1">Uncharacterized protein</fullName>
    </submittedName>
</protein>
<sequence length="72" mass="7955">MAAYHSDRFTIQLGEEIADIRACYVTIESRIESRPIEDHVFETAYHIVNDLAVGGSCETDGSGCAHFDYGLS</sequence>
<gene>
    <name evidence="1" type="ORF">CLV60_11333</name>
</gene>
<organism evidence="1 2">
    <name type="scientific">Dyadobacter jiangsuensis</name>
    <dbReference type="NCBI Taxonomy" id="1591085"/>
    <lineage>
        <taxon>Bacteria</taxon>
        <taxon>Pseudomonadati</taxon>
        <taxon>Bacteroidota</taxon>
        <taxon>Cytophagia</taxon>
        <taxon>Cytophagales</taxon>
        <taxon>Spirosomataceae</taxon>
        <taxon>Dyadobacter</taxon>
    </lineage>
</organism>